<gene>
    <name evidence="9" type="ORF">RCL2_001190500</name>
    <name evidence="8" type="ORF">RclHR1_06870013</name>
</gene>
<evidence type="ECO:0000256" key="2">
    <source>
        <dbReference type="ARBA" id="ARBA00022441"/>
    </source>
</evidence>
<evidence type="ECO:0000256" key="4">
    <source>
        <dbReference type="ARBA" id="ARBA00022737"/>
    </source>
</evidence>
<dbReference type="Pfam" id="PF24681">
    <property type="entry name" value="Kelch_KLHDC2_KLHL20_DRC7"/>
    <property type="match status" value="1"/>
</dbReference>
<sequence length="1634" mass="183677">MSVITTHSISSTRSRPLINNPIFPWAKIKLSEHYRNLFPRYGHSSCPISFKNELYFFGGISCEKVNNHVFLLDTDKYNVQIVKTTGNIPSPRSGHTHIRVGSNLIVFGGKLENIEEKPDYNLYVLNIGTKEWTKPSIKGVTPLGRHGHTSVLVGSMMYVFGGCIDGCYLNDLVAFDTKFLDFNEGSWEFIDPIGESPPGRSGHISCAYKGRIYIFGGTDGEKCFNDIWYYDIETREWVELICDTFAPIPRESHGAALANDVIYIFGGRTRDGKELADLAAYGINNGRWYMFQKMGPSPGPRYWLTVSSSKNIVMVFGGAATNSTKPDEDGIIHILDTSKIKYPIDADPPNQSQLQMVLSTFPQKKPLPKLRQPPLTNNEREITFENFNNKIELKARNPDIKLPSSRTSSRPASRNFSNVDITLMPPPVIPSSSSITTTTTPTPPPRGKSGGNKRHSKNLEKDNNSDNSRPSSIIESKKSSNTNEKVKKKNNPKKDISSEKAINNNILDNNKKENEKKEEISLENQSVDIKQKGKAYSLQVDTENEDETPESTKVLKIFSAEKSHLQRQNSVDTIRSVRSLSSPSLRPKGARTLEKKSKVKLANDNSSSSTSSVNPSQSEPQISTNEEITSIKLEEPITVRLEEPISVKSEEPTLEETISTKSQEATVTLVKSQEEVISTKSQEGITPIKSKEEVISTKSQEQEATLAKSQEGITSAKSKEEVISTKSQEREVTSAKPQEKATSTKPQEKVASAKSQKVASTKSQGKVTKSQERVTSKSHEKTTTKSKGKVTSVKSQEKVVSAKSKERATSAKSREEVSSSSTKSQIPLTGPQEKTILTKSQEIAMVKSQEEITKIKLQEEEIITAKSFEEAEISSDKSQEIATNESQEIATNESQEIATNESQEIATDDSQEIATDDSQEVATDDSQEVATDDSQEVATVKSQEIATDESQEISSDKSQEIATVKSQEISSSTPQEIPSVKVEEIPASSSTIQVVPPEQIASKPPPVRPPRRRLHSEPLTVNTKQSEQNKIKHIEEKDLATPSSISSKSYERKISITSSEGGPYPMNQLSSLERENFLERLSDADFRISELRKREKLYQAEIDLARKAGYIPTFNFNNDNNEDFENVIDINEFIDIGEPGSEKFKVIEAIIKLSQQLQKAKETIAYQERVAAQKISDFERLYTASLEETAYFKAKFAALMNEYETERLARTAIDVEEIKQQLNEKTQKLERTSKEVEEAKNKVEFIREVISDSLDPDEKGIISSRFKEIVARCDELEALHEIAHKELKASLTKYKETVRYAQGTISKNNSAKGLENKLKSVESTTVKSQEQLNDIKNRLSQVEEDYQKAVVCTSDAEQKLNQMKEELIQSKAEMDNLNEKLMYVVNHNEILENRLKELQNSMNSHSNIRNSILQEYANQQLEEQQINYEKEKELFHQKIQDLQTQINLAQDEKSLMDQGYEALRRIYESLRKQNEILKKSNEMLLKRSLESGLKDKKNELINKSGEIEQDDEVKGGEKEGEKGKDKEGENLAEENLTIDENQGEVKKQEWEQERKMLEQEISKVIESNENLEKNNLVLKKNVNESENKIATLLDQMENAVDTYRGIEDNIREGSPALVGPIIRNKVSSGSLKEE</sequence>
<accession>A0A2Z6SBA2</accession>
<dbReference type="InterPro" id="IPR015915">
    <property type="entry name" value="Kelch-typ_b-propeller"/>
</dbReference>
<keyword evidence="4" id="KW-0677">Repeat</keyword>
<feature type="region of interest" description="Disordered" evidence="7">
    <location>
        <begin position="398"/>
        <end position="496"/>
    </location>
</feature>
<dbReference type="GO" id="GO:0061245">
    <property type="term" value="P:establishment or maintenance of bipolar cell polarity"/>
    <property type="evidence" value="ECO:0007669"/>
    <property type="project" value="TreeGrafter"/>
</dbReference>
<keyword evidence="5 6" id="KW-0175">Coiled coil</keyword>
<feature type="compositionally biased region" description="Basic and acidic residues" evidence="7">
    <location>
        <begin position="803"/>
        <end position="817"/>
    </location>
</feature>
<dbReference type="SUPFAM" id="SSF117281">
    <property type="entry name" value="Kelch motif"/>
    <property type="match status" value="1"/>
</dbReference>
<reference evidence="9" key="2">
    <citation type="submission" date="2019-10" db="EMBL/GenBank/DDBJ databases">
        <title>Conservation and host-specific expression of non-tandemly repeated heterogenous ribosome RNA gene in arbuscular mycorrhizal fungi.</title>
        <authorList>
            <person name="Maeda T."/>
            <person name="Kobayashi Y."/>
            <person name="Nakagawa T."/>
            <person name="Ezawa T."/>
            <person name="Yamaguchi K."/>
            <person name="Bino T."/>
            <person name="Nishimoto Y."/>
            <person name="Shigenobu S."/>
            <person name="Kawaguchi M."/>
        </authorList>
    </citation>
    <scope>NUCLEOTIDE SEQUENCE</scope>
    <source>
        <strain evidence="9">HR1</strain>
    </source>
</reference>
<evidence type="ECO:0000313" key="10">
    <source>
        <dbReference type="Proteomes" id="UP000247702"/>
    </source>
</evidence>
<feature type="compositionally biased region" description="Polar residues" evidence="7">
    <location>
        <begin position="619"/>
        <end position="628"/>
    </location>
</feature>
<dbReference type="GO" id="GO:0051285">
    <property type="term" value="C:cell cortex of cell tip"/>
    <property type="evidence" value="ECO:0007669"/>
    <property type="project" value="TreeGrafter"/>
</dbReference>
<evidence type="ECO:0000256" key="1">
    <source>
        <dbReference type="ARBA" id="ARBA00004496"/>
    </source>
</evidence>
<evidence type="ECO:0000256" key="6">
    <source>
        <dbReference type="SAM" id="Coils"/>
    </source>
</evidence>
<evidence type="ECO:0000313" key="9">
    <source>
        <dbReference type="EMBL" id="GES84812.1"/>
    </source>
</evidence>
<dbReference type="Gene3D" id="2.120.10.80">
    <property type="entry name" value="Kelch-type beta propeller"/>
    <property type="match status" value="2"/>
</dbReference>
<feature type="compositionally biased region" description="Polar residues" evidence="7">
    <location>
        <begin position="753"/>
        <end position="768"/>
    </location>
</feature>
<dbReference type="Proteomes" id="UP000615446">
    <property type="component" value="Unassembled WGS sequence"/>
</dbReference>
<feature type="compositionally biased region" description="Polar residues" evidence="7">
    <location>
        <begin position="696"/>
        <end position="716"/>
    </location>
</feature>
<feature type="compositionally biased region" description="Polar residues" evidence="7">
    <location>
        <begin position="936"/>
        <end position="945"/>
    </location>
</feature>
<feature type="compositionally biased region" description="Low complexity" evidence="7">
    <location>
        <begin position="603"/>
        <end position="618"/>
    </location>
</feature>
<feature type="compositionally biased region" description="Low complexity" evidence="7">
    <location>
        <begin position="430"/>
        <end position="440"/>
    </location>
</feature>
<evidence type="ECO:0000256" key="5">
    <source>
        <dbReference type="ARBA" id="ARBA00023054"/>
    </source>
</evidence>
<organism evidence="8 10">
    <name type="scientific">Rhizophagus clarus</name>
    <dbReference type="NCBI Taxonomy" id="94130"/>
    <lineage>
        <taxon>Eukaryota</taxon>
        <taxon>Fungi</taxon>
        <taxon>Fungi incertae sedis</taxon>
        <taxon>Mucoromycota</taxon>
        <taxon>Glomeromycotina</taxon>
        <taxon>Glomeromycetes</taxon>
        <taxon>Glomerales</taxon>
        <taxon>Glomeraceae</taxon>
        <taxon>Rhizophagus</taxon>
    </lineage>
</organism>
<feature type="compositionally biased region" description="Polar residues" evidence="7">
    <location>
        <begin position="656"/>
        <end position="684"/>
    </location>
</feature>
<feature type="compositionally biased region" description="Low complexity" evidence="7">
    <location>
        <begin position="576"/>
        <end position="587"/>
    </location>
</feature>
<feature type="coiled-coil region" evidence="6">
    <location>
        <begin position="1208"/>
        <end position="1249"/>
    </location>
</feature>
<dbReference type="FunFam" id="2.120.10.80:FF:000049">
    <property type="entry name" value="Cell polarity protein (Tea1)"/>
    <property type="match status" value="1"/>
</dbReference>
<proteinExistence type="predicted"/>
<dbReference type="EMBL" id="BLAL01000086">
    <property type="protein sequence ID" value="GES84812.1"/>
    <property type="molecule type" value="Genomic_DNA"/>
</dbReference>
<feature type="region of interest" description="Disordered" evidence="7">
    <location>
        <begin position="871"/>
        <end position="1029"/>
    </location>
</feature>
<dbReference type="STRING" id="94130.A0A2Z6SBA2"/>
<evidence type="ECO:0000256" key="3">
    <source>
        <dbReference type="ARBA" id="ARBA00022490"/>
    </source>
</evidence>
<feature type="compositionally biased region" description="Polar residues" evidence="7">
    <location>
        <begin position="960"/>
        <end position="976"/>
    </location>
</feature>
<feature type="compositionally biased region" description="Acidic residues" evidence="7">
    <location>
        <begin position="906"/>
        <end position="935"/>
    </location>
</feature>
<dbReference type="PANTHER" id="PTHR23244:SF456">
    <property type="entry name" value="MULTIPLE EPIDERMAL GROWTH FACTOR-LIKE DOMAINS PROTEIN 8"/>
    <property type="match status" value="1"/>
</dbReference>
<feature type="compositionally biased region" description="Basic and acidic residues" evidence="7">
    <location>
        <begin position="632"/>
        <end position="651"/>
    </location>
</feature>
<keyword evidence="2" id="KW-0880">Kelch repeat</keyword>
<protein>
    <submittedName>
        <fullName evidence="8">Uncharacterized protein</fullName>
    </submittedName>
</protein>
<dbReference type="PANTHER" id="PTHR23244">
    <property type="entry name" value="KELCH REPEAT DOMAIN"/>
    <property type="match status" value="1"/>
</dbReference>
<name>A0A2Z6SBA2_9GLOM</name>
<feature type="compositionally biased region" description="Basic and acidic residues" evidence="7">
    <location>
        <begin position="769"/>
        <end position="783"/>
    </location>
</feature>
<feature type="compositionally biased region" description="Low complexity" evidence="7">
    <location>
        <begin position="403"/>
        <end position="414"/>
    </location>
</feature>
<feature type="compositionally biased region" description="Basic and acidic residues" evidence="7">
    <location>
        <begin position="717"/>
        <end position="739"/>
    </location>
</feature>
<comment type="subcellular location">
    <subcellularLocation>
        <location evidence="1">Cytoplasm</location>
    </subcellularLocation>
</comment>
<keyword evidence="3" id="KW-0963">Cytoplasm</keyword>
<dbReference type="OrthoDB" id="45365at2759"/>
<evidence type="ECO:0000256" key="7">
    <source>
        <dbReference type="SAM" id="MobiDB-lite"/>
    </source>
</evidence>
<evidence type="ECO:0000313" key="8">
    <source>
        <dbReference type="EMBL" id="GBC06482.1"/>
    </source>
</evidence>
<keyword evidence="10" id="KW-1185">Reference proteome</keyword>
<feature type="region of interest" description="Disordered" evidence="7">
    <location>
        <begin position="568"/>
        <end position="836"/>
    </location>
</feature>
<comment type="caution">
    <text evidence="8">The sequence shown here is derived from an EMBL/GenBank/DDBJ whole genome shotgun (WGS) entry which is preliminary data.</text>
</comment>
<feature type="compositionally biased region" description="Basic and acidic residues" evidence="7">
    <location>
        <begin position="1512"/>
        <end position="1529"/>
    </location>
</feature>
<feature type="region of interest" description="Disordered" evidence="7">
    <location>
        <begin position="1500"/>
        <end position="1547"/>
    </location>
</feature>
<reference evidence="8 10" key="1">
    <citation type="submission" date="2017-11" db="EMBL/GenBank/DDBJ databases">
        <title>The genome of Rhizophagus clarus HR1 reveals common genetic basis of auxotrophy among arbuscular mycorrhizal fungi.</title>
        <authorList>
            <person name="Kobayashi Y."/>
        </authorList>
    </citation>
    <scope>NUCLEOTIDE SEQUENCE [LARGE SCALE GENOMIC DNA]</scope>
    <source>
        <strain evidence="8 10">HR1</strain>
    </source>
</reference>
<feature type="compositionally biased region" description="Polar residues" evidence="7">
    <location>
        <begin position="465"/>
        <end position="474"/>
    </location>
</feature>
<dbReference type="EMBL" id="BEXD01004078">
    <property type="protein sequence ID" value="GBC06482.1"/>
    <property type="molecule type" value="Genomic_DNA"/>
</dbReference>
<feature type="coiled-coil region" evidence="6">
    <location>
        <begin position="1325"/>
        <end position="1487"/>
    </location>
</feature>
<dbReference type="Proteomes" id="UP000247702">
    <property type="component" value="Unassembled WGS sequence"/>
</dbReference>
<feature type="compositionally biased region" description="Polar residues" evidence="7">
    <location>
        <begin position="880"/>
        <end position="905"/>
    </location>
</feature>